<dbReference type="SUPFAM" id="SSF52540">
    <property type="entry name" value="P-loop containing nucleoside triphosphate hydrolases"/>
    <property type="match status" value="1"/>
</dbReference>
<dbReference type="AlphaFoldDB" id="A0A6J7S4T8"/>
<comment type="similarity">
    <text evidence="1">Belongs to the GSP E family.</text>
</comment>
<dbReference type="SMART" id="SM00382">
    <property type="entry name" value="AAA"/>
    <property type="match status" value="1"/>
</dbReference>
<dbReference type="CDD" id="cd01130">
    <property type="entry name" value="VirB11-like_ATPase"/>
    <property type="match status" value="1"/>
</dbReference>
<dbReference type="PANTHER" id="PTHR30486">
    <property type="entry name" value="TWITCHING MOTILITY PROTEIN PILT"/>
    <property type="match status" value="1"/>
</dbReference>
<reference evidence="3" key="1">
    <citation type="submission" date="2020-05" db="EMBL/GenBank/DDBJ databases">
        <authorList>
            <person name="Chiriac C."/>
            <person name="Salcher M."/>
            <person name="Ghai R."/>
            <person name="Kavagutti S V."/>
        </authorList>
    </citation>
    <scope>NUCLEOTIDE SEQUENCE</scope>
</reference>
<dbReference type="Pfam" id="PF00437">
    <property type="entry name" value="T2SSE"/>
    <property type="match status" value="1"/>
</dbReference>
<name>A0A6J7S4T8_9ZZZZ</name>
<gene>
    <name evidence="3" type="ORF">UFOPK4175_00801</name>
</gene>
<proteinExistence type="inferred from homology"/>
<dbReference type="InterPro" id="IPR001482">
    <property type="entry name" value="T2SS/T4SS_dom"/>
</dbReference>
<dbReference type="EMBL" id="CAFBPX010000134">
    <property type="protein sequence ID" value="CAB5035430.1"/>
    <property type="molecule type" value="Genomic_DNA"/>
</dbReference>
<feature type="domain" description="AAA+ ATPase" evidence="2">
    <location>
        <begin position="192"/>
        <end position="325"/>
    </location>
</feature>
<evidence type="ECO:0000313" key="3">
    <source>
        <dbReference type="EMBL" id="CAB5035430.1"/>
    </source>
</evidence>
<dbReference type="InterPro" id="IPR027417">
    <property type="entry name" value="P-loop_NTPase"/>
</dbReference>
<organism evidence="3">
    <name type="scientific">freshwater metagenome</name>
    <dbReference type="NCBI Taxonomy" id="449393"/>
    <lineage>
        <taxon>unclassified sequences</taxon>
        <taxon>metagenomes</taxon>
        <taxon>ecological metagenomes</taxon>
    </lineage>
</organism>
<dbReference type="PANTHER" id="PTHR30486:SF6">
    <property type="entry name" value="TYPE IV PILUS RETRACTATION ATPASE PILT"/>
    <property type="match status" value="1"/>
</dbReference>
<protein>
    <submittedName>
        <fullName evidence="3">Unannotated protein</fullName>
    </submittedName>
</protein>
<accession>A0A6J7S4T8</accession>
<dbReference type="Gene3D" id="3.40.50.300">
    <property type="entry name" value="P-loop containing nucleotide triphosphate hydrolases"/>
    <property type="match status" value="1"/>
</dbReference>
<dbReference type="InterPro" id="IPR050921">
    <property type="entry name" value="T4SS_GSP_E_ATPase"/>
</dbReference>
<dbReference type="Gene3D" id="3.30.450.380">
    <property type="match status" value="1"/>
</dbReference>
<evidence type="ECO:0000256" key="1">
    <source>
        <dbReference type="ARBA" id="ARBA00006611"/>
    </source>
</evidence>
<dbReference type="GO" id="GO:0016887">
    <property type="term" value="F:ATP hydrolysis activity"/>
    <property type="evidence" value="ECO:0007669"/>
    <property type="project" value="InterPro"/>
</dbReference>
<evidence type="ECO:0000259" key="2">
    <source>
        <dbReference type="SMART" id="SM00382"/>
    </source>
</evidence>
<dbReference type="InterPro" id="IPR003593">
    <property type="entry name" value="AAA+_ATPase"/>
</dbReference>
<sequence>MSRCNSEPIDEIAGRLHSLLLDEARDGAVAADMAARIAALVDQRAAALSADSRALITQRIAERALGAGPLEALLRDPQVDEILVSGTDLVWVERGGRLIRTEARFETEDQLRLTIERLLAPAGRRVDEAEPLCDARLPDGSRVNVVLPPLAVDGPALSIRRFRPRGLSAAQLVELGSWSPELVDLLTDAVEMRRNILVCGGTGSGKTTTLAAIAGLFGSDERVVTIEDTAELRLELAHVVRLEGRPASIDGRSEVTIRMLVRNALRMRPDRIIVGEVRGAEALDMLIALATGHDGSLTTIHSGSPDQALRRLETLALMADVGLPHAAVRSQVAEAIDLVVVQIRDASGLRRVAQVDRVVDGEGQVRTEMIYPASRVKL</sequence>